<name>A0A7S4JGV9_9STRA</name>
<feature type="signal peptide" evidence="2">
    <location>
        <begin position="1"/>
        <end position="25"/>
    </location>
</feature>
<dbReference type="EMBL" id="HBKQ01040382">
    <property type="protein sequence ID" value="CAE2263254.1"/>
    <property type="molecule type" value="Transcribed_RNA"/>
</dbReference>
<evidence type="ECO:0000313" key="4">
    <source>
        <dbReference type="EMBL" id="CAE2263254.1"/>
    </source>
</evidence>
<evidence type="ECO:0000259" key="3">
    <source>
        <dbReference type="PROSITE" id="PS50106"/>
    </source>
</evidence>
<dbReference type="AlphaFoldDB" id="A0A7S4JGV9"/>
<reference evidence="4" key="1">
    <citation type="submission" date="2021-01" db="EMBL/GenBank/DDBJ databases">
        <authorList>
            <person name="Corre E."/>
            <person name="Pelletier E."/>
            <person name="Niang G."/>
            <person name="Scheremetjew M."/>
            <person name="Finn R."/>
            <person name="Kale V."/>
            <person name="Holt S."/>
            <person name="Cochrane G."/>
            <person name="Meng A."/>
            <person name="Brown T."/>
            <person name="Cohen L."/>
        </authorList>
    </citation>
    <scope>NUCLEOTIDE SEQUENCE</scope>
    <source>
        <strain evidence="4">Isolate 1302-5</strain>
    </source>
</reference>
<feature type="region of interest" description="Disordered" evidence="1">
    <location>
        <begin position="28"/>
        <end position="49"/>
    </location>
</feature>
<dbReference type="PROSITE" id="PS50106">
    <property type="entry name" value="PDZ"/>
    <property type="match status" value="1"/>
</dbReference>
<feature type="chain" id="PRO_5030626574" description="PDZ domain-containing protein" evidence="2">
    <location>
        <begin position="26"/>
        <end position="227"/>
    </location>
</feature>
<gene>
    <name evidence="4" type="ORF">OAUR00152_LOCUS27807</name>
</gene>
<feature type="domain" description="PDZ" evidence="3">
    <location>
        <begin position="112"/>
        <end position="159"/>
    </location>
</feature>
<feature type="compositionally biased region" description="Low complexity" evidence="1">
    <location>
        <begin position="36"/>
        <end position="49"/>
    </location>
</feature>
<keyword evidence="2" id="KW-0732">Signal</keyword>
<dbReference type="Gene3D" id="2.30.42.10">
    <property type="match status" value="1"/>
</dbReference>
<evidence type="ECO:0000256" key="1">
    <source>
        <dbReference type="SAM" id="MobiDB-lite"/>
    </source>
</evidence>
<sequence>MMRNLNAAPLLLALSLCGGNGVADAFSPASGHHQPTTGAHPPATSSSTTALGATLSVPGMWQGGNSFGKGQFRFYKNFDSWMKPFTDEDRAAFPEVFNMPPGVYEVGLTKPLGIVFEEMDDGKGLYVLDLVEGGIAERMGKTIQKGDLLVGITAVKIVGAKWERRLIPARNFDFDTMVGAIGSNDPKWGCDNVICMFERPGIADPEKTDEFLEFFEPPFANPWKQQQ</sequence>
<dbReference type="InterPro" id="IPR001478">
    <property type="entry name" value="PDZ"/>
</dbReference>
<dbReference type="SUPFAM" id="SSF50156">
    <property type="entry name" value="PDZ domain-like"/>
    <property type="match status" value="1"/>
</dbReference>
<evidence type="ECO:0000256" key="2">
    <source>
        <dbReference type="SAM" id="SignalP"/>
    </source>
</evidence>
<accession>A0A7S4JGV9</accession>
<organism evidence="4">
    <name type="scientific">Odontella aurita</name>
    <dbReference type="NCBI Taxonomy" id="265563"/>
    <lineage>
        <taxon>Eukaryota</taxon>
        <taxon>Sar</taxon>
        <taxon>Stramenopiles</taxon>
        <taxon>Ochrophyta</taxon>
        <taxon>Bacillariophyta</taxon>
        <taxon>Mediophyceae</taxon>
        <taxon>Biddulphiophycidae</taxon>
        <taxon>Eupodiscales</taxon>
        <taxon>Odontellaceae</taxon>
        <taxon>Odontella</taxon>
    </lineage>
</organism>
<dbReference type="InterPro" id="IPR036034">
    <property type="entry name" value="PDZ_sf"/>
</dbReference>
<proteinExistence type="predicted"/>
<protein>
    <recommendedName>
        <fullName evidence="3">PDZ domain-containing protein</fullName>
    </recommendedName>
</protein>